<proteinExistence type="predicted"/>
<dbReference type="AlphaFoldDB" id="A0A1M6ZK17"/>
<gene>
    <name evidence="3" type="ORF">SAMN05216499_103357</name>
</gene>
<accession>A0A1M6ZK17</accession>
<evidence type="ECO:0000313" key="3">
    <source>
        <dbReference type="EMBL" id="SHL30822.1"/>
    </source>
</evidence>
<sequence length="136" mass="13570">MIKEFLAAAAVAVSVAGVSASVAPQAMAIGDDHGTATANGNGSEQNYGNTSTGGYMSPSFALIQGSLNKPCVALPAKANLGAVAGVIPVQVPDVNVLSSPQNQQCTESSSQVKGDEPLSHVLDGIPVLSGNGRTNH</sequence>
<organism evidence="3 4">
    <name type="scientific">Actinacidiphila paucisporea</name>
    <dbReference type="NCBI Taxonomy" id="310782"/>
    <lineage>
        <taxon>Bacteria</taxon>
        <taxon>Bacillati</taxon>
        <taxon>Actinomycetota</taxon>
        <taxon>Actinomycetes</taxon>
        <taxon>Kitasatosporales</taxon>
        <taxon>Streptomycetaceae</taxon>
        <taxon>Actinacidiphila</taxon>
    </lineage>
</organism>
<keyword evidence="2" id="KW-0732">Signal</keyword>
<evidence type="ECO:0000256" key="1">
    <source>
        <dbReference type="SAM" id="MobiDB-lite"/>
    </source>
</evidence>
<dbReference type="OrthoDB" id="4328869at2"/>
<evidence type="ECO:0000313" key="4">
    <source>
        <dbReference type="Proteomes" id="UP000184111"/>
    </source>
</evidence>
<reference evidence="3 4" key="1">
    <citation type="submission" date="2016-11" db="EMBL/GenBank/DDBJ databases">
        <authorList>
            <person name="Jaros S."/>
            <person name="Januszkiewicz K."/>
            <person name="Wedrychowicz H."/>
        </authorList>
    </citation>
    <scope>NUCLEOTIDE SEQUENCE [LARGE SCALE GENOMIC DNA]</scope>
    <source>
        <strain evidence="3 4">CGMCC 4.2025</strain>
    </source>
</reference>
<dbReference type="Pfam" id="PF25848">
    <property type="entry name" value="Rodlin"/>
    <property type="match status" value="1"/>
</dbReference>
<feature type="signal peptide" evidence="2">
    <location>
        <begin position="1"/>
        <end position="28"/>
    </location>
</feature>
<feature type="chain" id="PRO_5012567998" description="RdlA protein" evidence="2">
    <location>
        <begin position="29"/>
        <end position="136"/>
    </location>
</feature>
<feature type="compositionally biased region" description="Polar residues" evidence="1">
    <location>
        <begin position="98"/>
        <end position="112"/>
    </location>
</feature>
<dbReference type="NCBIfam" id="NF041022">
    <property type="entry name" value="rodlin_AB"/>
    <property type="match status" value="1"/>
</dbReference>
<evidence type="ECO:0000256" key="2">
    <source>
        <dbReference type="SAM" id="SignalP"/>
    </source>
</evidence>
<feature type="region of interest" description="Disordered" evidence="1">
    <location>
        <begin position="98"/>
        <end position="136"/>
    </location>
</feature>
<dbReference type="RefSeq" id="WP_073495252.1">
    <property type="nucleotide sequence ID" value="NZ_FRBI01000003.1"/>
</dbReference>
<keyword evidence="4" id="KW-1185">Reference proteome</keyword>
<protein>
    <recommendedName>
        <fullName evidence="5">RdlA protein</fullName>
    </recommendedName>
</protein>
<dbReference type="EMBL" id="FRBI01000003">
    <property type="protein sequence ID" value="SHL30822.1"/>
    <property type="molecule type" value="Genomic_DNA"/>
</dbReference>
<name>A0A1M6ZK17_9ACTN</name>
<evidence type="ECO:0008006" key="5">
    <source>
        <dbReference type="Google" id="ProtNLM"/>
    </source>
</evidence>
<dbReference type="InterPro" id="IPR047736">
    <property type="entry name" value="RdlA/B-like"/>
</dbReference>
<dbReference type="Proteomes" id="UP000184111">
    <property type="component" value="Unassembled WGS sequence"/>
</dbReference>